<dbReference type="InterPro" id="IPR014833">
    <property type="entry name" value="TnsA_N"/>
</dbReference>
<dbReference type="Pfam" id="PF08722">
    <property type="entry name" value="Tn7_TnsA-like_N"/>
    <property type="match status" value="1"/>
</dbReference>
<dbReference type="AlphaFoldDB" id="U3AAR0"/>
<dbReference type="Gene3D" id="3.40.91.30">
    <property type="match status" value="1"/>
</dbReference>
<dbReference type="STRING" id="1219077.VAZ01S_058_00160"/>
<name>U3AAR0_9VIBR</name>
<evidence type="ECO:0000259" key="1">
    <source>
        <dbReference type="Pfam" id="PF08722"/>
    </source>
</evidence>
<sequence>MYIRNLRKPSPNKNIFKFASAKNQGSIMCEGSLERDCCYHFEYDPNVVSFESQPRGFFYDFDGKQLPYTPDFFVVYDDGCHSFMEIKPYSKTLSKEFKLKFQSRKRAAELLGFNLILVTDRQIRAGYFLKNSQMVHRYSGCIADDSLIDIVFAELLLSEVVKISVLARRISGFTLGEVFASVLRLIAVGRAKIDLDLELLNENSTVSVY</sequence>
<dbReference type="EMBL" id="BATL01000058">
    <property type="protein sequence ID" value="GAD77026.1"/>
    <property type="molecule type" value="Genomic_DNA"/>
</dbReference>
<proteinExistence type="predicted"/>
<feature type="domain" description="TnsA endonuclease N-terminal" evidence="1">
    <location>
        <begin position="44"/>
        <end position="120"/>
    </location>
</feature>
<keyword evidence="3" id="KW-1185">Reference proteome</keyword>
<gene>
    <name evidence="2" type="ORF">VAZ01S_058_00160</name>
</gene>
<dbReference type="OrthoDB" id="6103242at2"/>
<organism evidence="2 3">
    <name type="scientific">Vibrio azureus NBRC 104587</name>
    <dbReference type="NCBI Taxonomy" id="1219077"/>
    <lineage>
        <taxon>Bacteria</taxon>
        <taxon>Pseudomonadati</taxon>
        <taxon>Pseudomonadota</taxon>
        <taxon>Gammaproteobacteria</taxon>
        <taxon>Vibrionales</taxon>
        <taxon>Vibrionaceae</taxon>
        <taxon>Vibrio</taxon>
    </lineage>
</organism>
<evidence type="ECO:0000313" key="2">
    <source>
        <dbReference type="EMBL" id="GAD77026.1"/>
    </source>
</evidence>
<comment type="caution">
    <text evidence="2">The sequence shown here is derived from an EMBL/GenBank/DDBJ whole genome shotgun (WGS) entry which is preliminary data.</text>
</comment>
<accession>U3AAR0</accession>
<dbReference type="Proteomes" id="UP000016567">
    <property type="component" value="Unassembled WGS sequence"/>
</dbReference>
<evidence type="ECO:0000313" key="3">
    <source>
        <dbReference type="Proteomes" id="UP000016567"/>
    </source>
</evidence>
<protein>
    <recommendedName>
        <fullName evidence="1">TnsA endonuclease N-terminal domain-containing protein</fullName>
    </recommendedName>
</protein>
<reference evidence="2 3" key="1">
    <citation type="submission" date="2013-09" db="EMBL/GenBank/DDBJ databases">
        <title>Whole genome shotgun sequence of Vibrio azureus NBRC 104587.</title>
        <authorList>
            <person name="Isaki S."/>
            <person name="Hosoyama A."/>
            <person name="Numata M."/>
            <person name="Hashimoto M."/>
            <person name="Hosoyama Y."/>
            <person name="Tsuchikane K."/>
            <person name="Noguchi M."/>
            <person name="Hirakata S."/>
            <person name="Ichikawa N."/>
            <person name="Ohji S."/>
            <person name="Yamazoe A."/>
            <person name="Fujita N."/>
        </authorList>
    </citation>
    <scope>NUCLEOTIDE SEQUENCE [LARGE SCALE GENOMIC DNA]</scope>
    <source>
        <strain evidence="2 3">NBRC 104587</strain>
    </source>
</reference>
<dbReference type="eggNOG" id="ENOG5032QUD">
    <property type="taxonomic scope" value="Bacteria"/>
</dbReference>
<dbReference type="RefSeq" id="WP_021710769.1">
    <property type="nucleotide sequence ID" value="NZ_BAOB01000482.1"/>
</dbReference>